<dbReference type="InterPro" id="IPR032359">
    <property type="entry name" value="KwaB-like"/>
</dbReference>
<feature type="coiled-coil region" evidence="1">
    <location>
        <begin position="211"/>
        <end position="242"/>
    </location>
</feature>
<proteinExistence type="predicted"/>
<evidence type="ECO:0000313" key="2">
    <source>
        <dbReference type="EMBL" id="MFD2920661.1"/>
    </source>
</evidence>
<comment type="caution">
    <text evidence="2">The sequence shown here is derived from an EMBL/GenBank/DDBJ whole genome shotgun (WGS) entry which is preliminary data.</text>
</comment>
<sequence length="344" mass="39214">MTPKKLLKELHEFTNADAVHMYIIERKLKSNVKSSSRPSEKFQYIPVQINLSPELVPLVSGMLKKAIEQKVTEDIQILDYEPIDDTLEKVYTYSDLGKITGFKEFLANLGNEMKTLTSFKELEDLEKAWALCYGYYDANKKKWLYCIKKLSPKKIAVEVNVNTTVKEAIKYGIQSFFDIKTQMLKPLNGFSINLDPSIDMVYHDETIYIFQKKAFEELASLTEEFEELAKDVVQELENLEIVEGATFIASVVADKPSFRNKLIKAQVIGNIEFLSGKEAKEVKKEFNRVGKRLNIKFNFGADGKILVANDDDAKNIINVLCELYKEGLFGGKIFESPAGRIKKS</sequence>
<keyword evidence="3" id="KW-1185">Reference proteome</keyword>
<keyword evidence="1" id="KW-0175">Coiled coil</keyword>
<evidence type="ECO:0000313" key="3">
    <source>
        <dbReference type="Proteomes" id="UP001597511"/>
    </source>
</evidence>
<protein>
    <submittedName>
        <fullName evidence="2">Kiwa anti-phage protein KwaB-like domain-containing protein</fullName>
    </submittedName>
</protein>
<dbReference type="Pfam" id="PF16162">
    <property type="entry name" value="KwaB"/>
    <property type="match status" value="1"/>
</dbReference>
<evidence type="ECO:0000256" key="1">
    <source>
        <dbReference type="SAM" id="Coils"/>
    </source>
</evidence>
<reference evidence="3" key="1">
    <citation type="journal article" date="2019" name="Int. J. Syst. Evol. Microbiol.">
        <title>The Global Catalogue of Microorganisms (GCM) 10K type strain sequencing project: providing services to taxonomists for standard genome sequencing and annotation.</title>
        <authorList>
            <consortium name="The Broad Institute Genomics Platform"/>
            <consortium name="The Broad Institute Genome Sequencing Center for Infectious Disease"/>
            <person name="Wu L."/>
            <person name="Ma J."/>
        </authorList>
    </citation>
    <scope>NUCLEOTIDE SEQUENCE [LARGE SCALE GENOMIC DNA]</scope>
    <source>
        <strain evidence="3">KCTC 23299</strain>
    </source>
</reference>
<name>A0ABW6A8N6_9BACT</name>
<organism evidence="2 3">
    <name type="scientific">Terrimonas rubra</name>
    <dbReference type="NCBI Taxonomy" id="1035890"/>
    <lineage>
        <taxon>Bacteria</taxon>
        <taxon>Pseudomonadati</taxon>
        <taxon>Bacteroidota</taxon>
        <taxon>Chitinophagia</taxon>
        <taxon>Chitinophagales</taxon>
        <taxon>Chitinophagaceae</taxon>
        <taxon>Terrimonas</taxon>
    </lineage>
</organism>
<dbReference type="RefSeq" id="WP_386099446.1">
    <property type="nucleotide sequence ID" value="NZ_JBHUOZ010000003.1"/>
</dbReference>
<gene>
    <name evidence="2" type="ORF">ACFS6H_13115</name>
</gene>
<dbReference type="Proteomes" id="UP001597511">
    <property type="component" value="Unassembled WGS sequence"/>
</dbReference>
<dbReference type="EMBL" id="JBHUOZ010000003">
    <property type="protein sequence ID" value="MFD2920661.1"/>
    <property type="molecule type" value="Genomic_DNA"/>
</dbReference>
<accession>A0ABW6A8N6</accession>